<gene>
    <name evidence="3" type="ORF">HETIRDRAFT_324194</name>
</gene>
<dbReference type="InterPro" id="IPR001810">
    <property type="entry name" value="F-box_dom"/>
</dbReference>
<organism evidence="3 4">
    <name type="scientific">Heterobasidion irregulare (strain TC 32-1)</name>
    <dbReference type="NCBI Taxonomy" id="747525"/>
    <lineage>
        <taxon>Eukaryota</taxon>
        <taxon>Fungi</taxon>
        <taxon>Dikarya</taxon>
        <taxon>Basidiomycota</taxon>
        <taxon>Agaricomycotina</taxon>
        <taxon>Agaricomycetes</taxon>
        <taxon>Russulales</taxon>
        <taxon>Bondarzewiaceae</taxon>
        <taxon>Heterobasidion</taxon>
        <taxon>Heterobasidion annosum species complex</taxon>
    </lineage>
</organism>
<dbReference type="GeneID" id="20671031"/>
<accession>W4K1T7</accession>
<dbReference type="STRING" id="747525.W4K1T7"/>
<feature type="domain" description="F-box" evidence="2">
    <location>
        <begin position="53"/>
        <end position="98"/>
    </location>
</feature>
<dbReference type="Gene3D" id="3.80.10.10">
    <property type="entry name" value="Ribonuclease Inhibitor"/>
    <property type="match status" value="1"/>
</dbReference>
<proteinExistence type="predicted"/>
<evidence type="ECO:0000313" key="4">
    <source>
        <dbReference type="Proteomes" id="UP000030671"/>
    </source>
</evidence>
<evidence type="ECO:0000313" key="3">
    <source>
        <dbReference type="EMBL" id="ETW79295.1"/>
    </source>
</evidence>
<reference evidence="3 4" key="1">
    <citation type="journal article" date="2012" name="New Phytol.">
        <title>Insight into trade-off between wood decay and parasitism from the genome of a fungal forest pathogen.</title>
        <authorList>
            <person name="Olson A."/>
            <person name="Aerts A."/>
            <person name="Asiegbu F."/>
            <person name="Belbahri L."/>
            <person name="Bouzid O."/>
            <person name="Broberg A."/>
            <person name="Canback B."/>
            <person name="Coutinho P.M."/>
            <person name="Cullen D."/>
            <person name="Dalman K."/>
            <person name="Deflorio G."/>
            <person name="van Diepen L.T."/>
            <person name="Dunand C."/>
            <person name="Duplessis S."/>
            <person name="Durling M."/>
            <person name="Gonthier P."/>
            <person name="Grimwood J."/>
            <person name="Fossdal C.G."/>
            <person name="Hansson D."/>
            <person name="Henrissat B."/>
            <person name="Hietala A."/>
            <person name="Himmelstrand K."/>
            <person name="Hoffmeister D."/>
            <person name="Hogberg N."/>
            <person name="James T.Y."/>
            <person name="Karlsson M."/>
            <person name="Kohler A."/>
            <person name="Kues U."/>
            <person name="Lee Y.H."/>
            <person name="Lin Y.C."/>
            <person name="Lind M."/>
            <person name="Lindquist E."/>
            <person name="Lombard V."/>
            <person name="Lucas S."/>
            <person name="Lunden K."/>
            <person name="Morin E."/>
            <person name="Murat C."/>
            <person name="Park J."/>
            <person name="Raffaello T."/>
            <person name="Rouze P."/>
            <person name="Salamov A."/>
            <person name="Schmutz J."/>
            <person name="Solheim H."/>
            <person name="Stahlberg J."/>
            <person name="Velez H."/>
            <person name="de Vries R.P."/>
            <person name="Wiebenga A."/>
            <person name="Woodward S."/>
            <person name="Yakovlev I."/>
            <person name="Garbelotto M."/>
            <person name="Martin F."/>
            <person name="Grigoriev I.V."/>
            <person name="Stenlid J."/>
        </authorList>
    </citation>
    <scope>NUCLEOTIDE SEQUENCE [LARGE SCALE GENOMIC DNA]</scope>
    <source>
        <strain evidence="3 4">TC 32-1</strain>
    </source>
</reference>
<evidence type="ECO:0000259" key="2">
    <source>
        <dbReference type="PROSITE" id="PS50181"/>
    </source>
</evidence>
<sequence length="364" mass="38443">MSRTCVATFADPISSASDPFLAARAALSATSPTRPGTDHTPAHLSSPSPPSPPTAGIWLPNETLSAILGYLSPEALAQVVLVSRRWHAVAERVLYESIVISEAIPRSFPPPYVPPRTLRCCETLANRPHLSLYVRRLHLRWYTSASASSHHPTSILLLTQHITHALLPTLASLASLSLLLPVSSLLSSSDLANLFPSPPPALPALRRLTIGGLGDPSPILLVNPHLLHLHLADTDPSAPPLSLPPDALSELRAFRGPIGAAVALLPGRPVQGLALLDTCGTGSRSSGNNSNGGVSSADLARLAHASAPLRVLDLGGVSVTPPLLRDVSRYLPHVEHLRVRLALRHTLHFALSGIVSPTPTPHPP</sequence>
<dbReference type="InterPro" id="IPR032675">
    <property type="entry name" value="LRR_dom_sf"/>
</dbReference>
<dbReference type="EMBL" id="KI925461">
    <property type="protein sequence ID" value="ETW79295.1"/>
    <property type="molecule type" value="Genomic_DNA"/>
</dbReference>
<evidence type="ECO:0000256" key="1">
    <source>
        <dbReference type="SAM" id="MobiDB-lite"/>
    </source>
</evidence>
<dbReference type="AlphaFoldDB" id="W4K1T7"/>
<protein>
    <recommendedName>
        <fullName evidence="2">F-box domain-containing protein</fullName>
    </recommendedName>
</protein>
<dbReference type="OrthoDB" id="3247499at2759"/>
<dbReference type="PROSITE" id="PS50181">
    <property type="entry name" value="FBOX"/>
    <property type="match status" value="1"/>
</dbReference>
<name>W4K1T7_HETIT</name>
<dbReference type="InterPro" id="IPR036047">
    <property type="entry name" value="F-box-like_dom_sf"/>
</dbReference>
<dbReference type="InParanoid" id="W4K1T7"/>
<dbReference type="SUPFAM" id="SSF81383">
    <property type="entry name" value="F-box domain"/>
    <property type="match status" value="1"/>
</dbReference>
<keyword evidence="4" id="KW-1185">Reference proteome</keyword>
<dbReference type="Pfam" id="PF12937">
    <property type="entry name" value="F-box-like"/>
    <property type="match status" value="1"/>
</dbReference>
<dbReference type="Gene3D" id="1.20.1280.50">
    <property type="match status" value="1"/>
</dbReference>
<dbReference type="HOGENOM" id="CLU_036643_1_0_1"/>
<feature type="region of interest" description="Disordered" evidence="1">
    <location>
        <begin position="29"/>
        <end position="52"/>
    </location>
</feature>
<dbReference type="RefSeq" id="XP_009549540.1">
    <property type="nucleotide sequence ID" value="XM_009551245.1"/>
</dbReference>
<dbReference type="Proteomes" id="UP000030671">
    <property type="component" value="Unassembled WGS sequence"/>
</dbReference>
<dbReference type="KEGG" id="hir:HETIRDRAFT_324194"/>
<dbReference type="eggNOG" id="ENOG502SNDW">
    <property type="taxonomic scope" value="Eukaryota"/>
</dbReference>